<dbReference type="Pfam" id="PF03938">
    <property type="entry name" value="OmpH"/>
    <property type="match status" value="1"/>
</dbReference>
<dbReference type="EMBL" id="CP015629">
    <property type="protein sequence ID" value="ANF34244.1"/>
    <property type="molecule type" value="Genomic_DNA"/>
</dbReference>
<dbReference type="RefSeq" id="WP_011772729.1">
    <property type="nucleotide sequence ID" value="NZ_CP015629.1"/>
</dbReference>
<evidence type="ECO:0008006" key="6">
    <source>
        <dbReference type="Google" id="ProtNLM"/>
    </source>
</evidence>
<reference evidence="4 5" key="1">
    <citation type="submission" date="2016-05" db="EMBL/GenBank/DDBJ databases">
        <title>Chromosome and linear plasmid sequence of a 2015 human isolate of tick-borne relapsing fever spirochete, Borrelia turicatae.</title>
        <authorList>
            <person name="Kingry L.C."/>
            <person name="Dhwani B."/>
            <person name="Replogle A."/>
            <person name="Sexton C."/>
            <person name="Rowe L."/>
            <person name="Stermole B.M."/>
            <person name="Christensen A.M."/>
            <person name="Schriefer M.E."/>
        </authorList>
    </citation>
    <scope>NUCLEOTIDE SEQUENCE [LARGE SCALE GENOMIC DNA]</scope>
    <source>
        <strain evidence="4 5">BTE5EL</strain>
    </source>
</reference>
<dbReference type="GO" id="GO:0005829">
    <property type="term" value="C:cytosol"/>
    <property type="evidence" value="ECO:0007669"/>
    <property type="project" value="TreeGrafter"/>
</dbReference>
<evidence type="ECO:0000256" key="3">
    <source>
        <dbReference type="SAM" id="Coils"/>
    </source>
</evidence>
<dbReference type="SMART" id="SM00935">
    <property type="entry name" value="OmpH"/>
    <property type="match status" value="1"/>
</dbReference>
<feature type="coiled-coil region" evidence="3">
    <location>
        <begin position="42"/>
        <end position="69"/>
    </location>
</feature>
<accession>A0A172XC14</accession>
<dbReference type="InterPro" id="IPR005632">
    <property type="entry name" value="Chaperone_Skp"/>
</dbReference>
<dbReference type="GO" id="GO:0051082">
    <property type="term" value="F:unfolded protein binding"/>
    <property type="evidence" value="ECO:0007669"/>
    <property type="project" value="InterPro"/>
</dbReference>
<dbReference type="Proteomes" id="UP000264231">
    <property type="component" value="Chromosome"/>
</dbReference>
<evidence type="ECO:0000313" key="5">
    <source>
        <dbReference type="Proteomes" id="UP000264231"/>
    </source>
</evidence>
<evidence type="ECO:0000313" key="4">
    <source>
        <dbReference type="EMBL" id="ANF34244.1"/>
    </source>
</evidence>
<dbReference type="PANTHER" id="PTHR35089:SF1">
    <property type="entry name" value="CHAPERONE PROTEIN SKP"/>
    <property type="match status" value="1"/>
</dbReference>
<keyword evidence="3" id="KW-0175">Coiled coil</keyword>
<evidence type="ECO:0000256" key="1">
    <source>
        <dbReference type="ARBA" id="ARBA00009091"/>
    </source>
</evidence>
<proteinExistence type="inferred from homology"/>
<dbReference type="InterPro" id="IPR024930">
    <property type="entry name" value="Skp_dom_sf"/>
</dbReference>
<dbReference type="OMA" id="DNPYILY"/>
<name>A0A172XC14_BORTU</name>
<gene>
    <name evidence="4" type="ORF">A7978_04040</name>
</gene>
<dbReference type="Gene3D" id="3.30.910.20">
    <property type="entry name" value="Skp domain"/>
    <property type="match status" value="1"/>
</dbReference>
<dbReference type="AlphaFoldDB" id="A0A172XC14"/>
<comment type="similarity">
    <text evidence="1">Belongs to the Skp family.</text>
</comment>
<protein>
    <recommendedName>
        <fullName evidence="6">Outer membrane protein</fullName>
    </recommendedName>
</protein>
<keyword evidence="2" id="KW-0732">Signal</keyword>
<dbReference type="SUPFAM" id="SSF111384">
    <property type="entry name" value="OmpH-like"/>
    <property type="match status" value="1"/>
</dbReference>
<sequence length="172" mass="19847">MAFIVFLFACFFPLNLFSVNVTKVGIVDFEKVVIEFLSPQLKSNLEQLKNHYQEKIDILNSEIKDLRKIYDESVSVHDLESAKLYGNQYNLKIDELKKLKSLAKSNLEQQKQININSLNSDGLLWGKILNGIQYIAETNGISLVMKKDNPYILYYNSTVDITDDIIKYLSEQ</sequence>
<dbReference type="PANTHER" id="PTHR35089">
    <property type="entry name" value="CHAPERONE PROTEIN SKP"/>
    <property type="match status" value="1"/>
</dbReference>
<organism evidence="4 5">
    <name type="scientific">Borrelia turicatae</name>
    <dbReference type="NCBI Taxonomy" id="142"/>
    <lineage>
        <taxon>Bacteria</taxon>
        <taxon>Pseudomonadati</taxon>
        <taxon>Spirochaetota</taxon>
        <taxon>Spirochaetia</taxon>
        <taxon>Spirochaetales</taxon>
        <taxon>Borreliaceae</taxon>
        <taxon>Borrelia</taxon>
    </lineage>
</organism>
<dbReference type="GO" id="GO:0050821">
    <property type="term" value="P:protein stabilization"/>
    <property type="evidence" value="ECO:0007669"/>
    <property type="project" value="TreeGrafter"/>
</dbReference>
<evidence type="ECO:0000256" key="2">
    <source>
        <dbReference type="ARBA" id="ARBA00022729"/>
    </source>
</evidence>